<protein>
    <recommendedName>
        <fullName evidence="12">Methylenetetrahydrofolate reductase</fullName>
        <ecNumber evidence="12">1.5.1.54</ecNumber>
    </recommendedName>
</protein>
<evidence type="ECO:0000256" key="8">
    <source>
        <dbReference type="ARBA" id="ARBA00023027"/>
    </source>
</evidence>
<comment type="pathway">
    <text evidence="10">Amino-acid biosynthesis; L-methionine biosynthesis via de novo pathway.</text>
</comment>
<comment type="pathway">
    <text evidence="2 12">One-carbon metabolism; tetrahydrofolate interconversion.</text>
</comment>
<evidence type="ECO:0000256" key="12">
    <source>
        <dbReference type="RuleBase" id="RU003862"/>
    </source>
</evidence>
<dbReference type="eggNOG" id="COG0685">
    <property type="taxonomic scope" value="Bacteria"/>
</dbReference>
<evidence type="ECO:0000313" key="14">
    <source>
        <dbReference type="Proteomes" id="UP000007881"/>
    </source>
</evidence>
<dbReference type="InterPro" id="IPR003171">
    <property type="entry name" value="Mehydrof_redctse-like"/>
</dbReference>
<organism evidence="13 14">
    <name type="scientific">Phycisphaera mikurensis (strain NBRC 102666 / KCTC 22515 / FYK2301M01)</name>
    <dbReference type="NCBI Taxonomy" id="1142394"/>
    <lineage>
        <taxon>Bacteria</taxon>
        <taxon>Pseudomonadati</taxon>
        <taxon>Planctomycetota</taxon>
        <taxon>Phycisphaerae</taxon>
        <taxon>Phycisphaerales</taxon>
        <taxon>Phycisphaeraceae</taxon>
        <taxon>Phycisphaera</taxon>
    </lineage>
</organism>
<dbReference type="PANTHER" id="PTHR45754">
    <property type="entry name" value="METHYLENETETRAHYDROFOLATE REDUCTASE"/>
    <property type="match status" value="1"/>
</dbReference>
<proteinExistence type="inferred from homology"/>
<dbReference type="GO" id="GO:0005829">
    <property type="term" value="C:cytosol"/>
    <property type="evidence" value="ECO:0007669"/>
    <property type="project" value="InterPro"/>
</dbReference>
<comment type="cofactor">
    <cofactor evidence="1 12">
        <name>FAD</name>
        <dbReference type="ChEBI" id="CHEBI:57692"/>
    </cofactor>
</comment>
<evidence type="ECO:0000256" key="5">
    <source>
        <dbReference type="ARBA" id="ARBA00022630"/>
    </source>
</evidence>
<dbReference type="InterPro" id="IPR029041">
    <property type="entry name" value="FAD-linked_oxidoreductase-like"/>
</dbReference>
<dbReference type="EC" id="1.5.1.54" evidence="12"/>
<dbReference type="PATRIC" id="fig|1142394.8.peg.1410"/>
<keyword evidence="7 12" id="KW-0560">Oxidoreductase</keyword>
<comment type="catalytic activity">
    <reaction evidence="11">
        <text>(6S)-5-methyl-5,6,7,8-tetrahydrofolate + NAD(+) = (6R)-5,10-methylene-5,6,7,8-tetrahydrofolate + NADH + H(+)</text>
        <dbReference type="Rhea" id="RHEA:19821"/>
        <dbReference type="ChEBI" id="CHEBI:15378"/>
        <dbReference type="ChEBI" id="CHEBI:15636"/>
        <dbReference type="ChEBI" id="CHEBI:18608"/>
        <dbReference type="ChEBI" id="CHEBI:57540"/>
        <dbReference type="ChEBI" id="CHEBI:57945"/>
        <dbReference type="EC" id="1.5.1.54"/>
    </reaction>
    <physiologicalReaction direction="right-to-left" evidence="11">
        <dbReference type="Rhea" id="RHEA:19823"/>
    </physiologicalReaction>
</comment>
<dbReference type="Gene3D" id="3.20.20.220">
    <property type="match status" value="1"/>
</dbReference>
<dbReference type="Pfam" id="PF02219">
    <property type="entry name" value="MTHFR"/>
    <property type="match status" value="1"/>
</dbReference>
<dbReference type="GO" id="GO:0035999">
    <property type="term" value="P:tetrahydrofolate interconversion"/>
    <property type="evidence" value="ECO:0007669"/>
    <property type="project" value="UniProtKB-UniPathway"/>
</dbReference>
<dbReference type="CDD" id="cd00537">
    <property type="entry name" value="MTHFR"/>
    <property type="match status" value="1"/>
</dbReference>
<dbReference type="EMBL" id="AP012338">
    <property type="protein sequence ID" value="BAM03532.1"/>
    <property type="molecule type" value="Genomic_DNA"/>
</dbReference>
<dbReference type="GO" id="GO:0071949">
    <property type="term" value="F:FAD binding"/>
    <property type="evidence" value="ECO:0007669"/>
    <property type="project" value="TreeGrafter"/>
</dbReference>
<name>I0IE44_PHYMF</name>
<evidence type="ECO:0000256" key="9">
    <source>
        <dbReference type="ARBA" id="ARBA00023167"/>
    </source>
</evidence>
<gene>
    <name evidence="13" type="primary">metF</name>
    <name evidence="13" type="ordered locus">PSMK_13730</name>
</gene>
<dbReference type="AlphaFoldDB" id="I0IE44"/>
<dbReference type="UniPathway" id="UPA00193"/>
<evidence type="ECO:0000256" key="1">
    <source>
        <dbReference type="ARBA" id="ARBA00001974"/>
    </source>
</evidence>
<evidence type="ECO:0000313" key="13">
    <source>
        <dbReference type="EMBL" id="BAM03532.1"/>
    </source>
</evidence>
<evidence type="ECO:0000256" key="4">
    <source>
        <dbReference type="ARBA" id="ARBA00022605"/>
    </source>
</evidence>
<dbReference type="NCBIfam" id="TIGR00676">
    <property type="entry name" value="fadh2"/>
    <property type="match status" value="1"/>
</dbReference>
<evidence type="ECO:0000256" key="10">
    <source>
        <dbReference type="ARBA" id="ARBA00034478"/>
    </source>
</evidence>
<dbReference type="KEGG" id="phm:PSMK_13730"/>
<evidence type="ECO:0000256" key="3">
    <source>
        <dbReference type="ARBA" id="ARBA00006743"/>
    </source>
</evidence>
<dbReference type="STRING" id="1142394.PSMK_13730"/>
<keyword evidence="9" id="KW-0486">Methionine biosynthesis</keyword>
<dbReference type="RefSeq" id="WP_014436751.1">
    <property type="nucleotide sequence ID" value="NC_017080.1"/>
</dbReference>
<evidence type="ECO:0000256" key="11">
    <source>
        <dbReference type="ARBA" id="ARBA00048628"/>
    </source>
</evidence>
<dbReference type="GO" id="GO:0106312">
    <property type="term" value="F:methylenetetrahydrofolate reductase (NADH) activity"/>
    <property type="evidence" value="ECO:0007669"/>
    <property type="project" value="UniProtKB-EC"/>
</dbReference>
<evidence type="ECO:0000256" key="6">
    <source>
        <dbReference type="ARBA" id="ARBA00022827"/>
    </source>
</evidence>
<keyword evidence="5 12" id="KW-0285">Flavoprotein</keyword>
<keyword evidence="4" id="KW-0028">Amino-acid biosynthesis</keyword>
<dbReference type="OrthoDB" id="9812555at2"/>
<reference evidence="13 14" key="1">
    <citation type="submission" date="2012-02" db="EMBL/GenBank/DDBJ databases">
        <title>Complete genome sequence of Phycisphaera mikurensis NBRC 102666.</title>
        <authorList>
            <person name="Ankai A."/>
            <person name="Hosoyama A."/>
            <person name="Terui Y."/>
            <person name="Sekine M."/>
            <person name="Fukai R."/>
            <person name="Kato Y."/>
            <person name="Nakamura S."/>
            <person name="Yamada-Narita S."/>
            <person name="Kawakoshi A."/>
            <person name="Fukunaga Y."/>
            <person name="Yamazaki S."/>
            <person name="Fujita N."/>
        </authorList>
    </citation>
    <scope>NUCLEOTIDE SEQUENCE [LARGE SCALE GENOMIC DNA]</scope>
    <source>
        <strain evidence="14">NBRC 102666 / KCTC 22515 / FYK2301M01</strain>
    </source>
</reference>
<accession>I0IE44</accession>
<comment type="similarity">
    <text evidence="3 12">Belongs to the methylenetetrahydrofolate reductase family.</text>
</comment>
<keyword evidence="6 12" id="KW-0274">FAD</keyword>
<evidence type="ECO:0000256" key="7">
    <source>
        <dbReference type="ARBA" id="ARBA00023002"/>
    </source>
</evidence>
<keyword evidence="8" id="KW-0520">NAD</keyword>
<dbReference type="HOGENOM" id="CLU_025841_0_2_0"/>
<dbReference type="GO" id="GO:0009086">
    <property type="term" value="P:methionine biosynthetic process"/>
    <property type="evidence" value="ECO:0007669"/>
    <property type="project" value="UniProtKB-KW"/>
</dbReference>
<dbReference type="Proteomes" id="UP000007881">
    <property type="component" value="Chromosome"/>
</dbReference>
<keyword evidence="14" id="KW-1185">Reference proteome</keyword>
<dbReference type="SUPFAM" id="SSF51730">
    <property type="entry name" value="FAD-linked oxidoreductase"/>
    <property type="match status" value="1"/>
</dbReference>
<sequence>MHIADLLDRGRPSFSFEFFPPKTAEASDELFATILELRELGPDFVDVTYGAGGSTRDLTAELVARIRREAELETIPHLTCVCHSREDLEAILEGWAADGVSNVLALGGDLPRDKPDWDRSRDACRHAADLVALIKQIGESGHAEARGFGVGVAGFPEGHPGTPNRMEEMDHLKAKVDAGADYICTQMFFDNHDFYDFRERCELAGVGVPIVAGIMPITSAKGMRRMAELAAGSRYPASLLKSVKRAVDAASPAGERAVDDAVSDIGVHWATEQSRDLLDHGVAGLHYYTLNRSDATRKVYKSLGITPRLAGAEAAREAAPSS</sequence>
<dbReference type="PANTHER" id="PTHR45754:SF3">
    <property type="entry name" value="METHYLENETETRAHYDROFOLATE REDUCTASE (NADPH)"/>
    <property type="match status" value="1"/>
</dbReference>
<dbReference type="InterPro" id="IPR004620">
    <property type="entry name" value="MTHF_reductase_bac"/>
</dbReference>
<evidence type="ECO:0000256" key="2">
    <source>
        <dbReference type="ARBA" id="ARBA00004777"/>
    </source>
</evidence>